<dbReference type="PaxDb" id="8022-A0A060Z682"/>
<reference evidence="1" key="1">
    <citation type="journal article" date="2014" name="Nat. Commun.">
        <title>The rainbow trout genome provides novel insights into evolution after whole-genome duplication in vertebrates.</title>
        <authorList>
            <person name="Berthelot C."/>
            <person name="Brunet F."/>
            <person name="Chalopin D."/>
            <person name="Juanchich A."/>
            <person name="Bernard M."/>
            <person name="Noel B."/>
            <person name="Bento P."/>
            <person name="Da Silva C."/>
            <person name="Labadie K."/>
            <person name="Alberti A."/>
            <person name="Aury J.M."/>
            <person name="Louis A."/>
            <person name="Dehais P."/>
            <person name="Bardou P."/>
            <person name="Montfort J."/>
            <person name="Klopp C."/>
            <person name="Cabau C."/>
            <person name="Gaspin C."/>
            <person name="Thorgaard G.H."/>
            <person name="Boussaha M."/>
            <person name="Quillet E."/>
            <person name="Guyomard R."/>
            <person name="Galiana D."/>
            <person name="Bobe J."/>
            <person name="Volff J.N."/>
            <person name="Genet C."/>
            <person name="Wincker P."/>
            <person name="Jaillon O."/>
            <person name="Roest Crollius H."/>
            <person name="Guiguen Y."/>
        </authorList>
    </citation>
    <scope>NUCLEOTIDE SEQUENCE [LARGE SCALE GENOMIC DNA]</scope>
</reference>
<dbReference type="AlphaFoldDB" id="A0A060Z682"/>
<dbReference type="Proteomes" id="UP000193380">
    <property type="component" value="Unassembled WGS sequence"/>
</dbReference>
<evidence type="ECO:0000313" key="1">
    <source>
        <dbReference type="EMBL" id="CDQ99377.1"/>
    </source>
</evidence>
<dbReference type="Gene3D" id="4.10.280.10">
    <property type="entry name" value="Helix-loop-helix DNA-binding domain"/>
    <property type="match status" value="1"/>
</dbReference>
<dbReference type="GO" id="GO:0046983">
    <property type="term" value="F:protein dimerization activity"/>
    <property type="evidence" value="ECO:0007669"/>
    <property type="project" value="InterPro"/>
</dbReference>
<evidence type="ECO:0000313" key="2">
    <source>
        <dbReference type="Proteomes" id="UP000193380"/>
    </source>
</evidence>
<reference evidence="1" key="2">
    <citation type="submission" date="2014-03" db="EMBL/GenBank/DDBJ databases">
        <authorList>
            <person name="Genoscope - CEA"/>
        </authorList>
    </citation>
    <scope>NUCLEOTIDE SEQUENCE</scope>
</reference>
<dbReference type="InterPro" id="IPR036638">
    <property type="entry name" value="HLH_DNA-bd_sf"/>
</dbReference>
<dbReference type="EMBL" id="FR946003">
    <property type="protein sequence ID" value="CDQ99377.1"/>
    <property type="molecule type" value="Genomic_DNA"/>
</dbReference>
<proteinExistence type="predicted"/>
<name>A0A060Z682_ONCMY</name>
<gene>
    <name evidence="1" type="ORF">GSONMT00018087001</name>
</gene>
<protein>
    <submittedName>
        <fullName evidence="1">Uncharacterized protein</fullName>
    </submittedName>
</protein>
<dbReference type="SUPFAM" id="SSF47459">
    <property type="entry name" value="HLH, helix-loop-helix DNA-binding domain"/>
    <property type="match status" value="1"/>
</dbReference>
<sequence length="127" mass="15250">MWQLHIPHCPPKLTHWLQTVRNSNKLKTHTFICRLLTIYRRDEGIRHQIHSTWRPLQHRDLTMAPTITSAIIYSNEHLTLTNKIRKPVVEKLHRDRFNNSIEQLKSLLERASTSSQISKWRKPTSWR</sequence>
<dbReference type="STRING" id="8022.A0A060Z682"/>
<accession>A0A060Z682</accession>
<organism evidence="1 2">
    <name type="scientific">Oncorhynchus mykiss</name>
    <name type="common">Rainbow trout</name>
    <name type="synonym">Salmo gairdneri</name>
    <dbReference type="NCBI Taxonomy" id="8022"/>
    <lineage>
        <taxon>Eukaryota</taxon>
        <taxon>Metazoa</taxon>
        <taxon>Chordata</taxon>
        <taxon>Craniata</taxon>
        <taxon>Vertebrata</taxon>
        <taxon>Euteleostomi</taxon>
        <taxon>Actinopterygii</taxon>
        <taxon>Neopterygii</taxon>
        <taxon>Teleostei</taxon>
        <taxon>Protacanthopterygii</taxon>
        <taxon>Salmoniformes</taxon>
        <taxon>Salmonidae</taxon>
        <taxon>Salmoninae</taxon>
        <taxon>Oncorhynchus</taxon>
    </lineage>
</organism>